<name>A0ABP5UC53_9ACTN</name>
<comment type="caution">
    <text evidence="1">The sequence shown here is derived from an EMBL/GenBank/DDBJ whole genome shotgun (WGS) entry which is preliminary data.</text>
</comment>
<gene>
    <name evidence="1" type="ORF">GCM10010170_077670</name>
</gene>
<sequence>MIAMGSKRILIDYAFVVDDGPPLIFVISGNPSWREALRDVDEPSLFDFSQPWPPGPEMKWGTVE</sequence>
<reference evidence="2" key="1">
    <citation type="journal article" date="2019" name="Int. J. Syst. Evol. Microbiol.">
        <title>The Global Catalogue of Microorganisms (GCM) 10K type strain sequencing project: providing services to taxonomists for standard genome sequencing and annotation.</title>
        <authorList>
            <consortium name="The Broad Institute Genomics Platform"/>
            <consortium name="The Broad Institute Genome Sequencing Center for Infectious Disease"/>
            <person name="Wu L."/>
            <person name="Ma J."/>
        </authorList>
    </citation>
    <scope>NUCLEOTIDE SEQUENCE [LARGE SCALE GENOMIC DNA]</scope>
    <source>
        <strain evidence="2">JCM 3272</strain>
    </source>
</reference>
<dbReference type="Proteomes" id="UP001501444">
    <property type="component" value="Unassembled WGS sequence"/>
</dbReference>
<evidence type="ECO:0000313" key="2">
    <source>
        <dbReference type="Proteomes" id="UP001501444"/>
    </source>
</evidence>
<organism evidence="1 2">
    <name type="scientific">Dactylosporangium salmoneum</name>
    <dbReference type="NCBI Taxonomy" id="53361"/>
    <lineage>
        <taxon>Bacteria</taxon>
        <taxon>Bacillati</taxon>
        <taxon>Actinomycetota</taxon>
        <taxon>Actinomycetes</taxon>
        <taxon>Micromonosporales</taxon>
        <taxon>Micromonosporaceae</taxon>
        <taxon>Dactylosporangium</taxon>
    </lineage>
</organism>
<protein>
    <submittedName>
        <fullName evidence="1">Uncharacterized protein</fullName>
    </submittedName>
</protein>
<accession>A0ABP5UC53</accession>
<evidence type="ECO:0000313" key="1">
    <source>
        <dbReference type="EMBL" id="GAA2374539.1"/>
    </source>
</evidence>
<keyword evidence="2" id="KW-1185">Reference proteome</keyword>
<dbReference type="EMBL" id="BAAARV010000075">
    <property type="protein sequence ID" value="GAA2374539.1"/>
    <property type="molecule type" value="Genomic_DNA"/>
</dbReference>
<proteinExistence type="predicted"/>